<comment type="caution">
    <text evidence="9">The sequence shown here is derived from an EMBL/GenBank/DDBJ whole genome shotgun (WGS) entry which is preliminary data.</text>
</comment>
<accession>A0AAD9UWW4</accession>
<keyword evidence="5" id="KW-0479">Metal-binding</keyword>
<keyword evidence="7" id="KW-0539">Nucleus</keyword>
<evidence type="ECO:0000256" key="2">
    <source>
        <dbReference type="ARBA" id="ARBA00004123"/>
    </source>
</evidence>
<dbReference type="PANTHER" id="PTHR22930:SF85">
    <property type="entry name" value="GH03217P-RELATED"/>
    <property type="match status" value="1"/>
</dbReference>
<evidence type="ECO:0000256" key="3">
    <source>
        <dbReference type="ARBA" id="ARBA00006958"/>
    </source>
</evidence>
<evidence type="ECO:0000313" key="10">
    <source>
        <dbReference type="Proteomes" id="UP001249851"/>
    </source>
</evidence>
<dbReference type="InterPro" id="IPR027806">
    <property type="entry name" value="HARBI1_dom"/>
</dbReference>
<dbReference type="Proteomes" id="UP001249851">
    <property type="component" value="Unassembled WGS sequence"/>
</dbReference>
<dbReference type="AlphaFoldDB" id="A0AAD9UWW4"/>
<name>A0AAD9UWW4_ACRCE</name>
<dbReference type="GO" id="GO:0016787">
    <property type="term" value="F:hydrolase activity"/>
    <property type="evidence" value="ECO:0007669"/>
    <property type="project" value="UniProtKB-KW"/>
</dbReference>
<dbReference type="Pfam" id="PF13359">
    <property type="entry name" value="DDE_Tnp_4"/>
    <property type="match status" value="1"/>
</dbReference>
<organism evidence="9 10">
    <name type="scientific">Acropora cervicornis</name>
    <name type="common">Staghorn coral</name>
    <dbReference type="NCBI Taxonomy" id="6130"/>
    <lineage>
        <taxon>Eukaryota</taxon>
        <taxon>Metazoa</taxon>
        <taxon>Cnidaria</taxon>
        <taxon>Anthozoa</taxon>
        <taxon>Hexacorallia</taxon>
        <taxon>Scleractinia</taxon>
        <taxon>Astrocoeniina</taxon>
        <taxon>Acroporidae</taxon>
        <taxon>Acropora</taxon>
    </lineage>
</organism>
<comment type="similarity">
    <text evidence="3">Belongs to the HARBI1 family.</text>
</comment>
<evidence type="ECO:0000313" key="9">
    <source>
        <dbReference type="EMBL" id="KAK2552994.1"/>
    </source>
</evidence>
<reference evidence="9" key="2">
    <citation type="journal article" date="2023" name="Science">
        <title>Genomic signatures of disease resistance in endangered staghorn corals.</title>
        <authorList>
            <person name="Vollmer S.V."/>
            <person name="Selwyn J.D."/>
            <person name="Despard B.A."/>
            <person name="Roesel C.L."/>
        </authorList>
    </citation>
    <scope>NUCLEOTIDE SEQUENCE</scope>
    <source>
        <strain evidence="9">K2</strain>
    </source>
</reference>
<evidence type="ECO:0000259" key="8">
    <source>
        <dbReference type="Pfam" id="PF13359"/>
    </source>
</evidence>
<keyword evidence="10" id="KW-1185">Reference proteome</keyword>
<dbReference type="EMBL" id="JARQWQ010000081">
    <property type="protein sequence ID" value="KAK2552994.1"/>
    <property type="molecule type" value="Genomic_DNA"/>
</dbReference>
<dbReference type="PANTHER" id="PTHR22930">
    <property type="match status" value="1"/>
</dbReference>
<evidence type="ECO:0000256" key="7">
    <source>
        <dbReference type="ARBA" id="ARBA00023242"/>
    </source>
</evidence>
<protein>
    <submittedName>
        <fullName evidence="9">Nuclease HARBI1</fullName>
    </submittedName>
</protein>
<keyword evidence="4" id="KW-0540">Nuclease</keyword>
<dbReference type="GO" id="GO:0046872">
    <property type="term" value="F:metal ion binding"/>
    <property type="evidence" value="ECO:0007669"/>
    <property type="project" value="UniProtKB-KW"/>
</dbReference>
<comment type="subcellular location">
    <subcellularLocation>
        <location evidence="2">Nucleus</location>
    </subcellularLocation>
</comment>
<comment type="cofactor">
    <cofactor evidence="1">
        <name>a divalent metal cation</name>
        <dbReference type="ChEBI" id="CHEBI:60240"/>
    </cofactor>
</comment>
<evidence type="ECO:0000256" key="5">
    <source>
        <dbReference type="ARBA" id="ARBA00022723"/>
    </source>
</evidence>
<gene>
    <name evidence="9" type="ORF">P5673_025709</name>
</gene>
<sequence length="303" mass="34413">MSMLSHFLSASDHIPKANRFGKPCIHPRKQIAVAVWALANQESCRQISDCFDITMSSVTCCLRRVTKALVDVRGDFIQWPRGEQAIVVEEGFEQISGFPRVIGAVDGCHVPIRTPSEYPQSYLNCLKSHSIILQSQGNLTGKWRAYANEKIQARNCCESWQDRISSRCTSSEKFTLVPDSRTSLSGWLLTPFRDNGHLSRQEVNYNNKHAKTRQTIERAFGLLKGRWRRLKFIEMENINECPAIVAAACGLHYFCLLADEENIDEFLDEFNGDDGDDDCELPAYVPRPQALAKRNQMAIFLNH</sequence>
<evidence type="ECO:0000256" key="4">
    <source>
        <dbReference type="ARBA" id="ARBA00022722"/>
    </source>
</evidence>
<feature type="domain" description="DDE Tnp4" evidence="8">
    <location>
        <begin position="105"/>
        <end position="252"/>
    </location>
</feature>
<keyword evidence="6" id="KW-0378">Hydrolase</keyword>
<evidence type="ECO:0000256" key="6">
    <source>
        <dbReference type="ARBA" id="ARBA00022801"/>
    </source>
</evidence>
<proteinExistence type="inferred from homology"/>
<dbReference type="GO" id="GO:0004518">
    <property type="term" value="F:nuclease activity"/>
    <property type="evidence" value="ECO:0007669"/>
    <property type="project" value="UniProtKB-KW"/>
</dbReference>
<dbReference type="InterPro" id="IPR045249">
    <property type="entry name" value="HARBI1-like"/>
</dbReference>
<evidence type="ECO:0000256" key="1">
    <source>
        <dbReference type="ARBA" id="ARBA00001968"/>
    </source>
</evidence>
<reference evidence="9" key="1">
    <citation type="journal article" date="2023" name="G3 (Bethesda)">
        <title>Whole genome assembly and annotation of the endangered Caribbean coral Acropora cervicornis.</title>
        <authorList>
            <person name="Selwyn J.D."/>
            <person name="Vollmer S.V."/>
        </authorList>
    </citation>
    <scope>NUCLEOTIDE SEQUENCE</scope>
    <source>
        <strain evidence="9">K2</strain>
    </source>
</reference>
<dbReference type="GO" id="GO:0005634">
    <property type="term" value="C:nucleus"/>
    <property type="evidence" value="ECO:0007669"/>
    <property type="project" value="UniProtKB-SubCell"/>
</dbReference>